<evidence type="ECO:0000256" key="1">
    <source>
        <dbReference type="ARBA" id="ARBA00007637"/>
    </source>
</evidence>
<reference evidence="3" key="1">
    <citation type="journal article" date="2020" name="mSystems">
        <title>Genome- and Community-Level Interaction Insights into Carbon Utilization and Element Cycling Functions of Hydrothermarchaeota in Hydrothermal Sediment.</title>
        <authorList>
            <person name="Zhou Z."/>
            <person name="Liu Y."/>
            <person name="Xu W."/>
            <person name="Pan J."/>
            <person name="Luo Z.H."/>
            <person name="Li M."/>
        </authorList>
    </citation>
    <scope>NUCLEOTIDE SEQUENCE [LARGE SCALE GENOMIC DNA]</scope>
    <source>
        <strain evidence="3">SpSt-776</strain>
    </source>
</reference>
<sequence length="410" mass="46677">MRILILGGDGYLGWPTAMYLSQKGHEVAVVDNYFRRRACTELNCEPLLPVPNLHRRAELWRALTGYDIRVEIGDVCHYPFLLRVFQDFAPDGVVHYAEQPSAPYSMLNREAAAFTLSNNLLSTLNLIHAVAETNPDCHLVKLGTMGVYGTPNIDIEEGYLEVEYKGRRHKFLYPKAPGSLYHLTKAQDGDMLYFYSRVWDLRVTDLHQGPVYGLEINGSLSDDRLAPIFNYDDIFGTVLNRFVVQAVAGFPLTVYGRGGQTRGYLNIKDTLACVELAFLNPPERGQYRVFNQFVETFTVVDLAEKTREAARELGLKVQIHHLPNPRREAEEHYYNPSHTGLLSLGLKPHFLTPEVLVGMLALVQKFRNRICPDYILPRVRWQQSLKSAACQIPRAKNPLIRESLKNSWIS</sequence>
<dbReference type="SUPFAM" id="SSF51735">
    <property type="entry name" value="NAD(P)-binding Rossmann-fold domains"/>
    <property type="match status" value="1"/>
</dbReference>
<comment type="caution">
    <text evidence="3">The sequence shown here is derived from an EMBL/GenBank/DDBJ whole genome shotgun (WGS) entry which is preliminary data.</text>
</comment>
<gene>
    <name evidence="3" type="ORF">ENV62_09925</name>
</gene>
<organism evidence="3">
    <name type="scientific">Desulfobacca acetoxidans</name>
    <dbReference type="NCBI Taxonomy" id="60893"/>
    <lineage>
        <taxon>Bacteria</taxon>
        <taxon>Pseudomonadati</taxon>
        <taxon>Thermodesulfobacteriota</taxon>
        <taxon>Desulfobaccia</taxon>
        <taxon>Desulfobaccales</taxon>
        <taxon>Desulfobaccaceae</taxon>
        <taxon>Desulfobacca</taxon>
    </lineage>
</organism>
<dbReference type="AlphaFoldDB" id="A0A7C3WU98"/>
<feature type="domain" description="NAD-dependent epimerase/dehydratase" evidence="2">
    <location>
        <begin position="3"/>
        <end position="291"/>
    </location>
</feature>
<protein>
    <submittedName>
        <fullName evidence="3">NAD-dependent epimerase/dehydratase family protein</fullName>
    </submittedName>
</protein>
<dbReference type="Gene3D" id="3.90.25.10">
    <property type="entry name" value="UDP-galactose 4-epimerase, domain 1"/>
    <property type="match status" value="1"/>
</dbReference>
<comment type="similarity">
    <text evidence="1">Belongs to the NAD(P)-dependent epimerase/dehydratase family.</text>
</comment>
<dbReference type="Pfam" id="PF01370">
    <property type="entry name" value="Epimerase"/>
    <property type="match status" value="1"/>
</dbReference>
<evidence type="ECO:0000259" key="2">
    <source>
        <dbReference type="Pfam" id="PF01370"/>
    </source>
</evidence>
<dbReference type="InterPro" id="IPR001509">
    <property type="entry name" value="Epimerase_deHydtase"/>
</dbReference>
<proteinExistence type="inferred from homology"/>
<dbReference type="InterPro" id="IPR036291">
    <property type="entry name" value="NAD(P)-bd_dom_sf"/>
</dbReference>
<dbReference type="Gene3D" id="3.40.50.720">
    <property type="entry name" value="NAD(P)-binding Rossmann-like Domain"/>
    <property type="match status" value="1"/>
</dbReference>
<dbReference type="PANTHER" id="PTHR43000">
    <property type="entry name" value="DTDP-D-GLUCOSE 4,6-DEHYDRATASE-RELATED"/>
    <property type="match status" value="1"/>
</dbReference>
<dbReference type="EMBL" id="DTHB01000053">
    <property type="protein sequence ID" value="HGB15537.1"/>
    <property type="molecule type" value="Genomic_DNA"/>
</dbReference>
<accession>A0A7C3WU98</accession>
<evidence type="ECO:0000313" key="3">
    <source>
        <dbReference type="EMBL" id="HGB15537.1"/>
    </source>
</evidence>
<name>A0A7C3WU98_9BACT</name>